<proteinExistence type="predicted"/>
<protein>
    <recommendedName>
        <fullName evidence="4">Small secreted domain DUF320</fullName>
    </recommendedName>
</protein>
<keyword evidence="3" id="KW-1185">Reference proteome</keyword>
<accession>A0A4R1HVI9</accession>
<dbReference type="EMBL" id="SMFZ01000001">
    <property type="protein sequence ID" value="TCK24720.1"/>
    <property type="molecule type" value="Genomic_DNA"/>
</dbReference>
<sequence length="106" mass="10243">MTVKKAGCVVAGVVAAMIALTPIASATEAPHGHDGKQCSFVAGSSGADSSITGDSLANAVAQAPVGGNNAANVGNCSDFLNNNLNGNLSGNDVDVLGGVPDLLPLP</sequence>
<gene>
    <name evidence="2" type="ORF">EV378_0510</name>
</gene>
<name>A0A4R1HVI9_PSEEN</name>
<feature type="chain" id="PRO_5020261252" description="Small secreted domain DUF320" evidence="1">
    <location>
        <begin position="27"/>
        <end position="106"/>
    </location>
</feature>
<evidence type="ECO:0000313" key="2">
    <source>
        <dbReference type="EMBL" id="TCK24720.1"/>
    </source>
</evidence>
<feature type="signal peptide" evidence="1">
    <location>
        <begin position="1"/>
        <end position="26"/>
    </location>
</feature>
<organism evidence="2 3">
    <name type="scientific">Pseudonocardia endophytica</name>
    <dbReference type="NCBI Taxonomy" id="401976"/>
    <lineage>
        <taxon>Bacteria</taxon>
        <taxon>Bacillati</taxon>
        <taxon>Actinomycetota</taxon>
        <taxon>Actinomycetes</taxon>
        <taxon>Pseudonocardiales</taxon>
        <taxon>Pseudonocardiaceae</taxon>
        <taxon>Pseudonocardia</taxon>
    </lineage>
</organism>
<evidence type="ECO:0008006" key="4">
    <source>
        <dbReference type="Google" id="ProtNLM"/>
    </source>
</evidence>
<keyword evidence="1" id="KW-0732">Signal</keyword>
<dbReference type="Proteomes" id="UP000295560">
    <property type="component" value="Unassembled WGS sequence"/>
</dbReference>
<reference evidence="2 3" key="1">
    <citation type="submission" date="2019-03" db="EMBL/GenBank/DDBJ databases">
        <title>Sequencing the genomes of 1000 actinobacteria strains.</title>
        <authorList>
            <person name="Klenk H.-P."/>
        </authorList>
    </citation>
    <scope>NUCLEOTIDE SEQUENCE [LARGE SCALE GENOMIC DNA]</scope>
    <source>
        <strain evidence="2 3">DSM 44969</strain>
    </source>
</reference>
<dbReference type="AlphaFoldDB" id="A0A4R1HVI9"/>
<evidence type="ECO:0000256" key="1">
    <source>
        <dbReference type="SAM" id="SignalP"/>
    </source>
</evidence>
<comment type="caution">
    <text evidence="2">The sequence shown here is derived from an EMBL/GenBank/DDBJ whole genome shotgun (WGS) entry which is preliminary data.</text>
</comment>
<dbReference type="RefSeq" id="WP_132421138.1">
    <property type="nucleotide sequence ID" value="NZ_SMFZ01000001.1"/>
</dbReference>
<evidence type="ECO:0000313" key="3">
    <source>
        <dbReference type="Proteomes" id="UP000295560"/>
    </source>
</evidence>